<name>A0A7W8ZBD5_9ACTN</name>
<comment type="caution">
    <text evidence="3">The sequence shown here is derived from an EMBL/GenBank/DDBJ whole genome shotgun (WGS) entry which is preliminary data.</text>
</comment>
<dbReference type="InterPro" id="IPR027417">
    <property type="entry name" value="P-loop_NTPase"/>
</dbReference>
<dbReference type="InterPro" id="IPR003593">
    <property type="entry name" value="AAA+_ATPase"/>
</dbReference>
<accession>A0A7W8ZBD5</accession>
<dbReference type="AlphaFoldDB" id="A0A7W8ZBD5"/>
<dbReference type="GO" id="GO:0004386">
    <property type="term" value="F:helicase activity"/>
    <property type="evidence" value="ECO:0007669"/>
    <property type="project" value="UniProtKB-KW"/>
</dbReference>
<dbReference type="InterPro" id="IPR051162">
    <property type="entry name" value="T4SS_component"/>
</dbReference>
<keyword evidence="3" id="KW-0067">ATP-binding</keyword>
<dbReference type="Proteomes" id="UP000588112">
    <property type="component" value="Unassembled WGS sequence"/>
</dbReference>
<dbReference type="CDD" id="cd01127">
    <property type="entry name" value="TrwB_TraG_TraD_VirD4"/>
    <property type="match status" value="1"/>
</dbReference>
<evidence type="ECO:0000313" key="4">
    <source>
        <dbReference type="Proteomes" id="UP000588112"/>
    </source>
</evidence>
<feature type="compositionally biased region" description="Basic and acidic residues" evidence="1">
    <location>
        <begin position="668"/>
        <end position="677"/>
    </location>
</feature>
<dbReference type="Gene3D" id="3.40.50.300">
    <property type="entry name" value="P-loop containing nucleotide triphosphate hydrolases"/>
    <property type="match status" value="2"/>
</dbReference>
<gene>
    <name evidence="3" type="ORF">BJ981_006570</name>
</gene>
<protein>
    <submittedName>
        <fullName evidence="3">DNA helicase HerA-like ATPase</fullName>
    </submittedName>
</protein>
<evidence type="ECO:0000259" key="2">
    <source>
        <dbReference type="SMART" id="SM00382"/>
    </source>
</evidence>
<keyword evidence="3" id="KW-0378">Hydrolase</keyword>
<feature type="region of interest" description="Disordered" evidence="1">
    <location>
        <begin position="664"/>
        <end position="710"/>
    </location>
</feature>
<proteinExistence type="predicted"/>
<organism evidence="3 4">
    <name type="scientific">Sphaerisporangium krabiense</name>
    <dbReference type="NCBI Taxonomy" id="763782"/>
    <lineage>
        <taxon>Bacteria</taxon>
        <taxon>Bacillati</taxon>
        <taxon>Actinomycetota</taxon>
        <taxon>Actinomycetes</taxon>
        <taxon>Streptosporangiales</taxon>
        <taxon>Streptosporangiaceae</taxon>
        <taxon>Sphaerisporangium</taxon>
    </lineage>
</organism>
<dbReference type="SMART" id="SM00382">
    <property type="entry name" value="AAA"/>
    <property type="match status" value="2"/>
</dbReference>
<reference evidence="3 4" key="1">
    <citation type="submission" date="2020-08" db="EMBL/GenBank/DDBJ databases">
        <title>Sequencing the genomes of 1000 actinobacteria strains.</title>
        <authorList>
            <person name="Klenk H.-P."/>
        </authorList>
    </citation>
    <scope>NUCLEOTIDE SEQUENCE [LARGE SCALE GENOMIC DNA]</scope>
    <source>
        <strain evidence="3 4">DSM 45790</strain>
    </source>
</reference>
<feature type="domain" description="AAA+ ATPase" evidence="2">
    <location>
        <begin position="57"/>
        <end position="322"/>
    </location>
</feature>
<evidence type="ECO:0000313" key="3">
    <source>
        <dbReference type="EMBL" id="MBB5630806.1"/>
    </source>
</evidence>
<keyword evidence="4" id="KW-1185">Reference proteome</keyword>
<dbReference type="InterPro" id="IPR002789">
    <property type="entry name" value="HerA_central"/>
</dbReference>
<dbReference type="PANTHER" id="PTHR30121">
    <property type="entry name" value="UNCHARACTERIZED PROTEIN YJGR-RELATED"/>
    <property type="match status" value="1"/>
</dbReference>
<dbReference type="SUPFAM" id="SSF52540">
    <property type="entry name" value="P-loop containing nucleoside triphosphate hydrolases"/>
    <property type="match status" value="2"/>
</dbReference>
<dbReference type="EMBL" id="JACHBR010000002">
    <property type="protein sequence ID" value="MBB5630806.1"/>
    <property type="molecule type" value="Genomic_DNA"/>
</dbReference>
<feature type="domain" description="AAA+ ATPase" evidence="2">
    <location>
        <begin position="743"/>
        <end position="1067"/>
    </location>
</feature>
<dbReference type="PANTHER" id="PTHR30121:SF6">
    <property type="entry name" value="SLR6007 PROTEIN"/>
    <property type="match status" value="1"/>
</dbReference>
<feature type="compositionally biased region" description="Basic and acidic residues" evidence="1">
    <location>
        <begin position="690"/>
        <end position="705"/>
    </location>
</feature>
<dbReference type="Pfam" id="PF01935">
    <property type="entry name" value="DUF87"/>
    <property type="match status" value="1"/>
</dbReference>
<evidence type="ECO:0000256" key="1">
    <source>
        <dbReference type="SAM" id="MobiDB-lite"/>
    </source>
</evidence>
<dbReference type="RefSeq" id="WP_239139610.1">
    <property type="nucleotide sequence ID" value="NZ_BOOS01000052.1"/>
</dbReference>
<keyword evidence="3" id="KW-0347">Helicase</keyword>
<keyword evidence="3" id="KW-0547">Nucleotide-binding</keyword>
<sequence>MMNGEERRALEALRFNYAEVADDVWRPSEFHVDGLHRPTVQALLDGMGEASDSVTASPIGVVVQGQRGSGKTHLLGWVRERIQREGGYFFLVSLLDARDFWDSVLVSMLDSLARDADADTQLRTFLRQLSSRVGMPRVERLQLFGHAPLTRTTLDGFVDALRRFDARVGRETQDTVRALVLLASDDFHAQDIGTSYLVSQPEEEPGERAAWGIRETKKTAQEIVRDVFRLLALTGPSVIAVDQMDAVIAQTSISAKSGAEFDWREALGVEHIAGGLMALREHTSRTLIVISSLPTSWVLLKTLAVDSARDRFREITPLQSIPSAKIGKDLVEKRLGKRYRAVGFRPPYPTWPVKEAAFENAPDFTVRQLLIKIDEHVRNCLVGDELRELEHLAGDSGPVIDRDPVIDTAALKVLDERFAALKDAAAAGPALDPQREDAVMPALLSAGLAAWIAGHGDAGRELGQDAPPSGKPSLHARLRRSLDESTEDEAHWAFRAIAAQHPIAVLNRLRAASVAAGLNSGASRRRLFVLRNDEWSGGPRTREAVAEFERLGGRVLPVGAEDLRTLAALKELMAENAPQLPAWLVARKPATEVTLLKDALADVWTVPVAGRDGSGSEAVEGDTGGELIEQEERAAEEPVKGGLGPKGAEALKGVRSLRVLQSAPAAADDGKAADRAAGESAAGAGGPAAKADDRPGAEPRLEGDVRAGGTPRLRDAHAGAAHVVEVGREFSGAEVVAVGLEGLRKHAVIFAGSGSGKTVLIRRVVEECALRGVSAIVLDPNNDLARLGDAWPEDPPQWGPGDADKAREYLAATDVVVWTPGRDAGRPLTFQPLPDFTGVVDDPDEFREAVGTAVESLAPRARLTGNNTRAHRGMAVLREALTYYARRGQVTLKGFTEVLAALPEGVSELRDAQKLAADIAENLHAATVNDPLFGGEGTPVDPGVLLTPAAGRRARVSVINLAGLPSDGQRQGFVNQLQMALFSWIKRNPAGDRPLGGLFVMDEAQTFAPSGAMTACTHSTLALASQARKYGLGLVFATQSPRGLHNRIPGNAATQFFGLLNAPVQIEAAKELARAKGGAVADVAHLGAGEFYAALEGGGFRKVRTSMCLSHHPKSALTTDEVIARARRPLEG</sequence>